<evidence type="ECO:0000256" key="7">
    <source>
        <dbReference type="SAM" id="MobiDB-lite"/>
    </source>
</evidence>
<feature type="compositionally biased region" description="Basic and acidic residues" evidence="7">
    <location>
        <begin position="329"/>
        <end position="349"/>
    </location>
</feature>
<evidence type="ECO:0000256" key="6">
    <source>
        <dbReference type="ARBA" id="ARBA00023170"/>
    </source>
</evidence>
<evidence type="ECO:0000313" key="9">
    <source>
        <dbReference type="Proteomes" id="UP000264820"/>
    </source>
</evidence>
<evidence type="ECO:0008006" key="10">
    <source>
        <dbReference type="Google" id="ProtNLM"/>
    </source>
</evidence>
<dbReference type="InterPro" id="IPR013783">
    <property type="entry name" value="Ig-like_fold"/>
</dbReference>
<evidence type="ECO:0000256" key="5">
    <source>
        <dbReference type="ARBA" id="ARBA00023136"/>
    </source>
</evidence>
<dbReference type="GO" id="GO:0004896">
    <property type="term" value="F:cytokine receptor activity"/>
    <property type="evidence" value="ECO:0007669"/>
    <property type="project" value="InterPro"/>
</dbReference>
<name>A0A3Q2Y4I3_HIPCM</name>
<feature type="region of interest" description="Disordered" evidence="7">
    <location>
        <begin position="385"/>
        <end position="406"/>
    </location>
</feature>
<evidence type="ECO:0000313" key="8">
    <source>
        <dbReference type="Ensembl" id="ENSHCOP00000007826.1"/>
    </source>
</evidence>
<dbReference type="Gene3D" id="2.60.40.10">
    <property type="entry name" value="Immunoglobulins"/>
    <property type="match status" value="1"/>
</dbReference>
<dbReference type="PANTHER" id="PTHR23037">
    <property type="entry name" value="CYTOKINE RECEPTOR"/>
    <property type="match status" value="1"/>
</dbReference>
<reference evidence="8" key="2">
    <citation type="submission" date="2025-09" db="UniProtKB">
        <authorList>
            <consortium name="Ensembl"/>
        </authorList>
    </citation>
    <scope>IDENTIFICATION</scope>
</reference>
<keyword evidence="3" id="KW-0732">Signal</keyword>
<keyword evidence="9" id="KW-1185">Reference proteome</keyword>
<dbReference type="Proteomes" id="UP000264820">
    <property type="component" value="Unplaced"/>
</dbReference>
<dbReference type="PANTHER" id="PTHR23037:SF36">
    <property type="entry name" value="INTERLEUKIN 21 RECEPTOR, TANDEM DUPLICATE 1"/>
    <property type="match status" value="1"/>
</dbReference>
<keyword evidence="4" id="KW-1133">Transmembrane helix</keyword>
<protein>
    <recommendedName>
        <fullName evidence="10">Fibronectin type-III domain-containing protein</fullName>
    </recommendedName>
</protein>
<reference evidence="8" key="1">
    <citation type="submission" date="2025-08" db="UniProtKB">
        <authorList>
            <consortium name="Ensembl"/>
        </authorList>
    </citation>
    <scope>IDENTIFICATION</scope>
</reference>
<dbReference type="GO" id="GO:0009897">
    <property type="term" value="C:external side of plasma membrane"/>
    <property type="evidence" value="ECO:0007669"/>
    <property type="project" value="TreeGrafter"/>
</dbReference>
<dbReference type="Ensembl" id="ENSHCOT00000001345.1">
    <property type="protein sequence ID" value="ENSHCOP00000007826.1"/>
    <property type="gene ID" value="ENSHCOG00000009932.1"/>
</dbReference>
<evidence type="ECO:0000256" key="4">
    <source>
        <dbReference type="ARBA" id="ARBA00022989"/>
    </source>
</evidence>
<keyword evidence="6" id="KW-0675">Receptor</keyword>
<accession>A0A3Q2Y4I3</accession>
<feature type="region of interest" description="Disordered" evidence="7">
    <location>
        <begin position="316"/>
        <end position="373"/>
    </location>
</feature>
<dbReference type="AlphaFoldDB" id="A0A3Q2Y4I3"/>
<evidence type="ECO:0000256" key="1">
    <source>
        <dbReference type="ARBA" id="ARBA00004167"/>
    </source>
</evidence>
<comment type="subcellular location">
    <subcellularLocation>
        <location evidence="1">Membrane</location>
        <topology evidence="1">Single-pass membrane protein</topology>
    </subcellularLocation>
</comment>
<evidence type="ECO:0000256" key="3">
    <source>
        <dbReference type="ARBA" id="ARBA00022729"/>
    </source>
</evidence>
<keyword evidence="2" id="KW-0812">Transmembrane</keyword>
<dbReference type="STRING" id="109280.ENSHCOP00000007826"/>
<dbReference type="InterPro" id="IPR036116">
    <property type="entry name" value="FN3_sf"/>
</dbReference>
<dbReference type="GeneTree" id="ENSGT00940000170682"/>
<dbReference type="SUPFAM" id="SSF49265">
    <property type="entry name" value="Fibronectin type III"/>
    <property type="match status" value="1"/>
</dbReference>
<proteinExistence type="predicted"/>
<keyword evidence="5" id="KW-0472">Membrane</keyword>
<dbReference type="PROSITE" id="PS01355">
    <property type="entry name" value="HEMATOPO_REC_S_F1"/>
    <property type="match status" value="1"/>
</dbReference>
<evidence type="ECO:0000256" key="2">
    <source>
        <dbReference type="ARBA" id="ARBA00022692"/>
    </source>
</evidence>
<dbReference type="InterPro" id="IPR003531">
    <property type="entry name" value="Hempt_rcpt_S_F1_CS"/>
</dbReference>
<sequence>TFMAKLCPALVSTGLKRCSLAAGSSSACGVTCSTDYNVLLNCSCASVPARPLRLDVNCSDGELHVSDSCQVSPPQSWCVMYPPELYSIAAIGTECTATVGRPGAPERELSSWALYDMVKPSPPFNVRVISADGFYNITWDLDNDNNDCLTYSLRIRTSRGLLQDPTRSFSVDERFLVVGHKELPPRAKCSAVVRAKLCPSNPSQGPWSEWSPKVSWTNAATTSADVAGKQVAILFIGKQADHHLRCEWVRPKFSEHDLLGNTSHVEMATATLKQLHCHIPNPEGEDVVRPAGCLLLVPAPLAQLGHVSIHTVIVSEEDEQQVPGPNFRELLDSDREEREVDRQDEERLFNDWPEEVERASLASSRQSDDGYPRVDLDTVDSGFGECTSPSHSSSGEPAGVFLPDPQSSRSNYVKQWMMCGDAGEDLRDVLH</sequence>
<organism evidence="8 9">
    <name type="scientific">Hippocampus comes</name>
    <name type="common">Tiger tail seahorse</name>
    <dbReference type="NCBI Taxonomy" id="109280"/>
    <lineage>
        <taxon>Eukaryota</taxon>
        <taxon>Metazoa</taxon>
        <taxon>Chordata</taxon>
        <taxon>Craniata</taxon>
        <taxon>Vertebrata</taxon>
        <taxon>Euteleostomi</taxon>
        <taxon>Actinopterygii</taxon>
        <taxon>Neopterygii</taxon>
        <taxon>Teleostei</taxon>
        <taxon>Neoteleostei</taxon>
        <taxon>Acanthomorphata</taxon>
        <taxon>Syngnathiaria</taxon>
        <taxon>Syngnathiformes</taxon>
        <taxon>Syngnathoidei</taxon>
        <taxon>Syngnathidae</taxon>
        <taxon>Hippocampus</taxon>
    </lineage>
</organism>
<dbReference type="OMA" id="PQHENQI"/>